<dbReference type="Proteomes" id="UP000501558">
    <property type="component" value="Chromosome"/>
</dbReference>
<dbReference type="AlphaFoldDB" id="A0A5R9CA13"/>
<keyword evidence="2" id="KW-1185">Reference proteome</keyword>
<accession>A0A5R9CA13</accession>
<gene>
    <name evidence="1" type="ORF">GU334_09635</name>
</gene>
<name>A0A5R9CA13_9LACT</name>
<evidence type="ECO:0000313" key="2">
    <source>
        <dbReference type="Proteomes" id="UP000501558"/>
    </source>
</evidence>
<evidence type="ECO:0000313" key="1">
    <source>
        <dbReference type="EMBL" id="QIW59154.1"/>
    </source>
</evidence>
<sequence>MNYNEIFQDVIATLISGGIAFIISTILYPKVAENWEKRRQDEKEQQEMDSVSSNQEGDVIKTVVSKDYGPEGIWSSRTFYTIKEDALDSFSKIIFNVRENKNLTVELQTEDIKKSINKEIEADGKGLLRVFINGKKESKDLYITRFGKKRLEKPLKLTRLPYSDEDSYMYEIQK</sequence>
<organism evidence="1 2">
    <name type="scientific">Pseudolactococcus raffinolactis</name>
    <dbReference type="NCBI Taxonomy" id="1366"/>
    <lineage>
        <taxon>Bacteria</taxon>
        <taxon>Bacillati</taxon>
        <taxon>Bacillota</taxon>
        <taxon>Bacilli</taxon>
        <taxon>Lactobacillales</taxon>
        <taxon>Streptococcaceae</taxon>
        <taxon>Pseudolactococcus</taxon>
    </lineage>
</organism>
<reference evidence="1 2" key="1">
    <citation type="submission" date="2019-12" db="EMBL/GenBank/DDBJ databases">
        <title>Whole genome sequences of Lactococcus raffinolactis strains isolated from sewage.</title>
        <authorList>
            <person name="Ybazeta G."/>
            <person name="Ross M."/>
            <person name="Brabant-Kirwan D."/>
            <person name="Saleh M."/>
            <person name="Dillon J.A."/>
            <person name="Splinter K."/>
            <person name="Nokhbeh R."/>
        </authorList>
    </citation>
    <scope>NUCLEOTIDE SEQUENCE [LARGE SCALE GENOMIC DNA]</scope>
    <source>
        <strain evidence="1 2">Lr_19_14</strain>
    </source>
</reference>
<dbReference type="RefSeq" id="WP_138492587.1">
    <property type="nucleotide sequence ID" value="NZ_CP047614.1"/>
</dbReference>
<dbReference type="EMBL" id="CP047628">
    <property type="protein sequence ID" value="QIW59154.1"/>
    <property type="molecule type" value="Genomic_DNA"/>
</dbReference>
<protein>
    <submittedName>
        <fullName evidence="1">Uncharacterized protein</fullName>
    </submittedName>
</protein>
<proteinExistence type="predicted"/>